<dbReference type="GeneTree" id="ENSGT00390000001827"/>
<dbReference type="AlphaFoldDB" id="A0A8C2XNP4"/>
<comment type="similarity">
    <text evidence="1 3">Belongs to the CNOT10 family.</text>
</comment>
<dbReference type="SUPFAM" id="SSF48452">
    <property type="entry name" value="TPR-like"/>
    <property type="match status" value="2"/>
</dbReference>
<feature type="compositionally biased region" description="Low complexity" evidence="4">
    <location>
        <begin position="393"/>
        <end position="410"/>
    </location>
</feature>
<protein>
    <recommendedName>
        <fullName evidence="3">CCR4-NOT transcription complex subunit 10</fullName>
    </recommendedName>
</protein>
<dbReference type="FunFam" id="1.25.40.10:FF:002652">
    <property type="entry name" value="CCR4-NOT transcription complex subunit 10"/>
    <property type="match status" value="1"/>
</dbReference>
<dbReference type="InterPro" id="IPR039740">
    <property type="entry name" value="CNOT10"/>
</dbReference>
<feature type="compositionally biased region" description="Polar residues" evidence="4">
    <location>
        <begin position="635"/>
        <end position="654"/>
    </location>
</feature>
<dbReference type="Ensembl" id="ENSCLMT00005022477.1">
    <property type="protein sequence ID" value="ENSCLMP00005021415.1"/>
    <property type="gene ID" value="ENSCLMG00005009351.1"/>
</dbReference>
<dbReference type="GO" id="GO:0005634">
    <property type="term" value="C:nucleus"/>
    <property type="evidence" value="ECO:0007669"/>
    <property type="project" value="UniProtKB-SubCell"/>
</dbReference>
<evidence type="ECO:0000313" key="5">
    <source>
        <dbReference type="Ensembl" id="ENSCLMP00005021415.1"/>
    </source>
</evidence>
<dbReference type="GO" id="GO:0005737">
    <property type="term" value="C:cytoplasm"/>
    <property type="evidence" value="ECO:0007669"/>
    <property type="project" value="UniProtKB-SubCell"/>
</dbReference>
<dbReference type="GO" id="GO:0017148">
    <property type="term" value="P:negative regulation of translation"/>
    <property type="evidence" value="ECO:0007669"/>
    <property type="project" value="TreeGrafter"/>
</dbReference>
<gene>
    <name evidence="5" type="primary">cnot10</name>
</gene>
<keyword evidence="3" id="KW-0539">Nucleus</keyword>
<feature type="region of interest" description="Disordered" evidence="4">
    <location>
        <begin position="383"/>
        <end position="416"/>
    </location>
</feature>
<keyword evidence="2" id="KW-0802">TPR repeat</keyword>
<reference evidence="5" key="1">
    <citation type="submission" date="2025-08" db="UniProtKB">
        <authorList>
            <consortium name="Ensembl"/>
        </authorList>
    </citation>
    <scope>IDENTIFICATION</scope>
</reference>
<evidence type="ECO:0000313" key="6">
    <source>
        <dbReference type="Proteomes" id="UP000694565"/>
    </source>
</evidence>
<keyword evidence="3" id="KW-0943">RNA-mediated gene silencing</keyword>
<reference evidence="5" key="2">
    <citation type="submission" date="2025-09" db="UniProtKB">
        <authorList>
            <consortium name="Ensembl"/>
        </authorList>
    </citation>
    <scope>IDENTIFICATION</scope>
</reference>
<keyword evidence="3" id="KW-0810">Translation regulation</keyword>
<dbReference type="Proteomes" id="UP000694565">
    <property type="component" value="Unplaced"/>
</dbReference>
<keyword evidence="3" id="KW-0805">Transcription regulation</keyword>
<feature type="repeat" description="TPR" evidence="2">
    <location>
        <begin position="551"/>
        <end position="584"/>
    </location>
</feature>
<keyword evidence="3" id="KW-0963">Cytoplasm</keyword>
<organism evidence="5 6">
    <name type="scientific">Cyclopterus lumpus</name>
    <name type="common">Lumpsucker</name>
    <dbReference type="NCBI Taxonomy" id="8103"/>
    <lineage>
        <taxon>Eukaryota</taxon>
        <taxon>Metazoa</taxon>
        <taxon>Chordata</taxon>
        <taxon>Craniata</taxon>
        <taxon>Vertebrata</taxon>
        <taxon>Euteleostomi</taxon>
        <taxon>Actinopterygii</taxon>
        <taxon>Neopterygii</taxon>
        <taxon>Teleostei</taxon>
        <taxon>Neoteleostei</taxon>
        <taxon>Acanthomorphata</taxon>
        <taxon>Eupercaria</taxon>
        <taxon>Perciformes</taxon>
        <taxon>Cottioidei</taxon>
        <taxon>Cottales</taxon>
        <taxon>Cyclopteridae</taxon>
        <taxon>Cyclopterus</taxon>
    </lineage>
</organism>
<sequence>SISVFKVHTSTEDMDGLDDVENSLLYYNQAIIHYHMRQYSEAIAIGERLYQFLEPFEEKFAQAVCFLLVDLYLLTFQPEKALHLLAVLDKLSVQGSNKNGKGESNSSHRDGANQRAEFTAMIEAAKSKMHQYKVRAYIQMKSSKACKREIKSVMNTAGNSAPSLFLKSNFEYLRGNYRKAVKLLNSSNIAEHPGPIKTGECVRCMFWNNLGCIHFAMGKHNLGIFYFKKALQENDHTCAQLGDGSTKKFTGIPMCALLANKRYELLYNCGIQLLHIGRPLAAFECLMEAVQVYHSNPRLWLRLAECCISANKGGSEQESKGLPCKKGIVQSIVGQGYHRKIVLASQSTQNTIYSEGQSAAIPVASMEFAAICLRNALLLLPEHQQPDPKTENGSKSSSQSGSTESGSENSDLCSGKGQEADKFLSAAPSSPLRKQEVDNLRCSILACSAYVALALGDNLMALNHAEKLLHQTKVSGSLKFLGHLYASEALISLDRISDAIAHLNPENVSDVSMGVLPSEQDQGSEKGDESVESSGKQTPLCYPSSVTSARAMMLFNLGSAYCLRSEYEKARKCLQQAASMVNTKEIPPEAILLGVYLELQNGNTQLALQIIKRNQLLPTAVQRVSPESRKKPVQPFQSVQPTQLPSPFTQVQRK</sequence>
<evidence type="ECO:0000256" key="4">
    <source>
        <dbReference type="SAM" id="MobiDB-lite"/>
    </source>
</evidence>
<dbReference type="SMART" id="SM00028">
    <property type="entry name" value="TPR"/>
    <property type="match status" value="4"/>
</dbReference>
<dbReference type="PANTHER" id="PTHR12979:SF5">
    <property type="entry name" value="CCR4-NOT TRANSCRIPTION COMPLEX SUBUNIT 10"/>
    <property type="match status" value="1"/>
</dbReference>
<dbReference type="GO" id="GO:0030014">
    <property type="term" value="C:CCR4-NOT complex"/>
    <property type="evidence" value="ECO:0007669"/>
    <property type="project" value="UniProtKB-UniRule"/>
</dbReference>
<dbReference type="InterPro" id="IPR011990">
    <property type="entry name" value="TPR-like_helical_dom_sf"/>
</dbReference>
<dbReference type="GO" id="GO:0006402">
    <property type="term" value="P:mRNA catabolic process"/>
    <property type="evidence" value="ECO:0007669"/>
    <property type="project" value="TreeGrafter"/>
</dbReference>
<dbReference type="GO" id="GO:0031047">
    <property type="term" value="P:regulatory ncRNA-mediated gene silencing"/>
    <property type="evidence" value="ECO:0007669"/>
    <property type="project" value="UniProtKB-UniRule"/>
</dbReference>
<evidence type="ECO:0000256" key="2">
    <source>
        <dbReference type="PROSITE-ProRule" id="PRU00339"/>
    </source>
</evidence>
<dbReference type="Gene3D" id="1.25.40.10">
    <property type="entry name" value="Tetratricopeptide repeat domain"/>
    <property type="match status" value="2"/>
</dbReference>
<keyword evidence="3" id="KW-0804">Transcription</keyword>
<evidence type="ECO:0000256" key="1">
    <source>
        <dbReference type="ARBA" id="ARBA00010080"/>
    </source>
</evidence>
<dbReference type="PROSITE" id="PS50005">
    <property type="entry name" value="TPR"/>
    <property type="match status" value="1"/>
</dbReference>
<dbReference type="InterPro" id="IPR019734">
    <property type="entry name" value="TPR_rpt"/>
</dbReference>
<comment type="function">
    <text evidence="3">Component of the CCR4-NOT complex which is one of the major cellular mRNA deadenylases and is linked to various cellular processes including bulk mRNA degradation, miRNA-mediated repression, translational repression during translational initiation and general transcription regulation.</text>
</comment>
<feature type="region of interest" description="Disordered" evidence="4">
    <location>
        <begin position="511"/>
        <end position="538"/>
    </location>
</feature>
<dbReference type="PANTHER" id="PTHR12979">
    <property type="entry name" value="CCR4-NOT TRANSCRIPTION COMPLEX SUBUNIT 10"/>
    <property type="match status" value="1"/>
</dbReference>
<name>A0A8C2XNP4_CYCLU</name>
<proteinExistence type="inferred from homology"/>
<comment type="subcellular location">
    <subcellularLocation>
        <location evidence="3">Cytoplasm</location>
    </subcellularLocation>
    <subcellularLocation>
        <location evidence="3">Nucleus</location>
    </subcellularLocation>
</comment>
<feature type="region of interest" description="Disordered" evidence="4">
    <location>
        <begin position="622"/>
        <end position="654"/>
    </location>
</feature>
<evidence type="ECO:0000256" key="3">
    <source>
        <dbReference type="RuleBase" id="RU367083"/>
    </source>
</evidence>
<keyword evidence="6" id="KW-1185">Reference proteome</keyword>
<accession>A0A8C2XNP4</accession>